<evidence type="ECO:0000259" key="1">
    <source>
        <dbReference type="Pfam" id="PF12146"/>
    </source>
</evidence>
<organism evidence="2 3">
    <name type="scientific">Angiostrongylus cantonensis</name>
    <name type="common">Rat lungworm</name>
    <dbReference type="NCBI Taxonomy" id="6313"/>
    <lineage>
        <taxon>Eukaryota</taxon>
        <taxon>Metazoa</taxon>
        <taxon>Ecdysozoa</taxon>
        <taxon>Nematoda</taxon>
        <taxon>Chromadorea</taxon>
        <taxon>Rhabditida</taxon>
        <taxon>Rhabditina</taxon>
        <taxon>Rhabditomorpha</taxon>
        <taxon>Strongyloidea</taxon>
        <taxon>Metastrongylidae</taxon>
        <taxon>Angiostrongylus</taxon>
    </lineage>
</organism>
<proteinExistence type="predicted"/>
<reference evidence="2" key="1">
    <citation type="submission" date="2012-09" db="EMBL/GenBank/DDBJ databases">
        <authorList>
            <person name="Martin A.A."/>
        </authorList>
    </citation>
    <scope>NUCLEOTIDE SEQUENCE</scope>
</reference>
<dbReference type="GO" id="GO:0005789">
    <property type="term" value="C:endoplasmic reticulum membrane"/>
    <property type="evidence" value="ECO:0007669"/>
    <property type="project" value="TreeGrafter"/>
</dbReference>
<dbReference type="STRING" id="6313.A0A0K0CT60"/>
<dbReference type="Proteomes" id="UP000035642">
    <property type="component" value="Unassembled WGS sequence"/>
</dbReference>
<feature type="domain" description="Serine aminopeptidase S33" evidence="1">
    <location>
        <begin position="55"/>
        <end position="181"/>
    </location>
</feature>
<dbReference type="ESTHER" id="angcs-a0a0r3pqd1">
    <property type="family name" value="ABHD12-PHARC"/>
</dbReference>
<sequence>MFRHVLPLSLSSMYREKGVHPTDDEMETLLSEEKYPIILYLHGNSFDRAISHRVQLYNVLTTLGYHVITFDYRGYGDSDGYPSEQGLVNDSLLVYDYVKNLCVKNLVIIWGHSMGSGVATKLAMDLSIDGRPPHGLVLESPFNNLRDVIMNHPLSLSVRWMPESLVQRLIVQPLKKVGLIMKTDERITNVDCPILILHAVDDPVIPVKLARKLRVSS</sequence>
<reference evidence="3" key="2">
    <citation type="submission" date="2017-02" db="UniProtKB">
        <authorList>
            <consortium name="WormBaseParasite"/>
        </authorList>
    </citation>
    <scope>IDENTIFICATION</scope>
</reference>
<dbReference type="SUPFAM" id="SSF53474">
    <property type="entry name" value="alpha/beta-Hydrolases"/>
    <property type="match status" value="1"/>
</dbReference>
<keyword evidence="2" id="KW-1185">Reference proteome</keyword>
<dbReference type="Pfam" id="PF12146">
    <property type="entry name" value="Hydrolase_4"/>
    <property type="match status" value="1"/>
</dbReference>
<dbReference type="Gene3D" id="3.40.50.1820">
    <property type="entry name" value="alpha/beta hydrolase"/>
    <property type="match status" value="1"/>
</dbReference>
<dbReference type="GO" id="GO:0004622">
    <property type="term" value="F:phosphatidylcholine lysophospholipase activity"/>
    <property type="evidence" value="ECO:0007669"/>
    <property type="project" value="TreeGrafter"/>
</dbReference>
<dbReference type="GO" id="GO:0047372">
    <property type="term" value="F:monoacylglycerol lipase activity"/>
    <property type="evidence" value="ECO:0007669"/>
    <property type="project" value="TreeGrafter"/>
</dbReference>
<accession>A0A0K0CT60</accession>
<name>A0A0K0CT60_ANGCA</name>
<dbReference type="PANTHER" id="PTHR12277:SF194">
    <property type="entry name" value="FI04476P"/>
    <property type="match status" value="1"/>
</dbReference>
<dbReference type="WBParaSite" id="ACAC_0000022601-mRNA-1">
    <property type="protein sequence ID" value="ACAC_0000022601-mRNA-1"/>
    <property type="gene ID" value="ACAC_0000022601"/>
</dbReference>
<dbReference type="AlphaFoldDB" id="A0A0K0CT60"/>
<evidence type="ECO:0000313" key="3">
    <source>
        <dbReference type="WBParaSite" id="ACAC_0000022601-mRNA-1"/>
    </source>
</evidence>
<dbReference type="InterPro" id="IPR029058">
    <property type="entry name" value="AB_hydrolase_fold"/>
</dbReference>
<dbReference type="PANTHER" id="PTHR12277">
    <property type="entry name" value="ALPHA/BETA HYDROLASE DOMAIN-CONTAINING PROTEIN"/>
    <property type="match status" value="1"/>
</dbReference>
<evidence type="ECO:0000313" key="2">
    <source>
        <dbReference type="Proteomes" id="UP000035642"/>
    </source>
</evidence>
<dbReference type="InterPro" id="IPR022742">
    <property type="entry name" value="Hydrolase_4"/>
</dbReference>
<dbReference type="GO" id="GO:0006660">
    <property type="term" value="P:phosphatidylserine catabolic process"/>
    <property type="evidence" value="ECO:0007669"/>
    <property type="project" value="TreeGrafter"/>
</dbReference>
<dbReference type="GO" id="GO:0052651">
    <property type="term" value="P:monoacylglycerol catabolic process"/>
    <property type="evidence" value="ECO:0007669"/>
    <property type="project" value="TreeGrafter"/>
</dbReference>
<protein>
    <submittedName>
        <fullName evidence="3">Lysophosphatidylserine lipase ABHD12</fullName>
    </submittedName>
</protein>